<keyword evidence="4 7" id="KW-0689">Ribosomal protein</keyword>
<feature type="domain" description="Large ribosomal subunit protein uL2 C-terminal" evidence="9">
    <location>
        <begin position="124"/>
        <end position="252"/>
    </location>
</feature>
<dbReference type="PIRSF" id="PIRSF002158">
    <property type="entry name" value="Ribosomal_L2"/>
    <property type="match status" value="1"/>
</dbReference>
<dbReference type="PANTHER" id="PTHR13691:SF5">
    <property type="entry name" value="LARGE RIBOSOMAL SUBUNIT PROTEIN UL2M"/>
    <property type="match status" value="1"/>
</dbReference>
<evidence type="ECO:0000256" key="6">
    <source>
        <dbReference type="ARBA" id="ARBA00035242"/>
    </source>
</evidence>
<dbReference type="Pfam" id="PF03947">
    <property type="entry name" value="Ribosomal_L2_C"/>
    <property type="match status" value="1"/>
</dbReference>
<proteinExistence type="inferred from homology"/>
<evidence type="ECO:0000313" key="12">
    <source>
        <dbReference type="Proteomes" id="UP000092498"/>
    </source>
</evidence>
<reference evidence="11 12" key="1">
    <citation type="submission" date="2015-11" db="EMBL/GenBank/DDBJ databases">
        <title>Whole-Genome Sequence of Candidatus Oderbacter manganicum from the National Park Lower Oder Valley, Germany.</title>
        <authorList>
            <person name="Braun B."/>
            <person name="Liere K."/>
            <person name="Szewzyk U."/>
        </authorList>
    </citation>
    <scope>NUCLEOTIDE SEQUENCE [LARGE SCALE GENOMIC DNA]</scope>
    <source>
        <strain evidence="11 12">OTSz_A_272</strain>
    </source>
</reference>
<evidence type="ECO:0000256" key="7">
    <source>
        <dbReference type="HAMAP-Rule" id="MF_01320"/>
    </source>
</evidence>
<name>A0A1B1AMR5_9PROT</name>
<dbReference type="SMART" id="SM01382">
    <property type="entry name" value="Ribosomal_L2_C"/>
    <property type="match status" value="1"/>
</dbReference>
<dbReference type="GO" id="GO:0019843">
    <property type="term" value="F:rRNA binding"/>
    <property type="evidence" value="ECO:0007669"/>
    <property type="project" value="UniProtKB-UniRule"/>
</dbReference>
<dbReference type="GO" id="GO:0016740">
    <property type="term" value="F:transferase activity"/>
    <property type="evidence" value="ECO:0007669"/>
    <property type="project" value="InterPro"/>
</dbReference>
<dbReference type="FunFam" id="4.10.950.10:FF:000001">
    <property type="entry name" value="50S ribosomal protein L2"/>
    <property type="match status" value="1"/>
</dbReference>
<gene>
    <name evidence="7 11" type="primary">rplB</name>
    <name evidence="11" type="ORF">ATE48_18865</name>
</gene>
<feature type="domain" description="Large ribosomal subunit protein uL2 RNA-binding" evidence="10">
    <location>
        <begin position="42"/>
        <end position="118"/>
    </location>
</feature>
<dbReference type="OrthoDB" id="9778722at2"/>
<dbReference type="InterPro" id="IPR002171">
    <property type="entry name" value="Ribosomal_uL2"/>
</dbReference>
<protein>
    <recommendedName>
        <fullName evidence="6 7">Large ribosomal subunit protein uL2</fullName>
    </recommendedName>
</protein>
<dbReference type="EMBL" id="CP013244">
    <property type="protein sequence ID" value="ANP47810.1"/>
    <property type="molecule type" value="Genomic_DNA"/>
</dbReference>
<dbReference type="GO" id="GO:0002181">
    <property type="term" value="P:cytoplasmic translation"/>
    <property type="evidence" value="ECO:0007669"/>
    <property type="project" value="TreeGrafter"/>
</dbReference>
<evidence type="ECO:0000256" key="4">
    <source>
        <dbReference type="ARBA" id="ARBA00022980"/>
    </source>
</evidence>
<dbReference type="InterPro" id="IPR022671">
    <property type="entry name" value="Ribosomal_uL2_CS"/>
</dbReference>
<feature type="compositionally biased region" description="Basic residues" evidence="8">
    <location>
        <begin position="269"/>
        <end position="278"/>
    </location>
</feature>
<comment type="function">
    <text evidence="7">One of the primary rRNA binding proteins. Required for association of the 30S and 50S subunits to form the 70S ribosome, for tRNA binding and peptide bond formation. It has been suggested to have peptidyltransferase activity; this is somewhat controversial. Makes several contacts with the 16S rRNA in the 70S ribosome.</text>
</comment>
<dbReference type="InParanoid" id="A0A1B1AMR5"/>
<feature type="region of interest" description="Disordered" evidence="8">
    <location>
        <begin position="215"/>
        <end position="278"/>
    </location>
</feature>
<dbReference type="FunCoup" id="A0A1B1AMR5">
    <property type="interactions" value="735"/>
</dbReference>
<dbReference type="Gene3D" id="2.30.30.30">
    <property type="match status" value="1"/>
</dbReference>
<evidence type="ECO:0000256" key="3">
    <source>
        <dbReference type="ARBA" id="ARBA00022884"/>
    </source>
</evidence>
<comment type="similarity">
    <text evidence="1 7">Belongs to the universal ribosomal protein uL2 family.</text>
</comment>
<dbReference type="InterPro" id="IPR014726">
    <property type="entry name" value="Ribosomal_uL2_dom3"/>
</dbReference>
<keyword evidence="2 7" id="KW-0699">rRNA-binding</keyword>
<dbReference type="STRING" id="1759059.ATE48_18865"/>
<evidence type="ECO:0000313" key="11">
    <source>
        <dbReference type="EMBL" id="ANP47810.1"/>
    </source>
</evidence>
<dbReference type="InterPro" id="IPR022669">
    <property type="entry name" value="Ribosomal_uL2_C"/>
</dbReference>
<dbReference type="GO" id="GO:0003735">
    <property type="term" value="F:structural constituent of ribosome"/>
    <property type="evidence" value="ECO:0007669"/>
    <property type="project" value="InterPro"/>
</dbReference>
<feature type="compositionally biased region" description="Basic residues" evidence="8">
    <location>
        <begin position="251"/>
        <end position="261"/>
    </location>
</feature>
<dbReference type="PANTHER" id="PTHR13691">
    <property type="entry name" value="RIBOSOMAL PROTEIN L2"/>
    <property type="match status" value="1"/>
</dbReference>
<dbReference type="InterPro" id="IPR012340">
    <property type="entry name" value="NA-bd_OB-fold"/>
</dbReference>
<keyword evidence="5 7" id="KW-0687">Ribonucleoprotein</keyword>
<dbReference type="SMART" id="SM01383">
    <property type="entry name" value="Ribosomal_L2"/>
    <property type="match status" value="1"/>
</dbReference>
<dbReference type="NCBIfam" id="TIGR01171">
    <property type="entry name" value="rplB_bact"/>
    <property type="match status" value="1"/>
</dbReference>
<dbReference type="AlphaFoldDB" id="A0A1B1AMR5"/>
<comment type="subunit">
    <text evidence="7">Part of the 50S ribosomal subunit. Forms a bridge to the 30S subunit in the 70S ribosome.</text>
</comment>
<evidence type="ECO:0000256" key="5">
    <source>
        <dbReference type="ARBA" id="ARBA00023274"/>
    </source>
</evidence>
<accession>A0A1B1AMR5</accession>
<dbReference type="InterPro" id="IPR022666">
    <property type="entry name" value="Ribosomal_uL2_RNA-bd_dom"/>
</dbReference>
<evidence type="ECO:0000256" key="8">
    <source>
        <dbReference type="SAM" id="MobiDB-lite"/>
    </source>
</evidence>
<evidence type="ECO:0000256" key="2">
    <source>
        <dbReference type="ARBA" id="ARBA00022730"/>
    </source>
</evidence>
<evidence type="ECO:0000259" key="10">
    <source>
        <dbReference type="SMART" id="SM01383"/>
    </source>
</evidence>
<dbReference type="GO" id="GO:0015934">
    <property type="term" value="C:large ribosomal subunit"/>
    <property type="evidence" value="ECO:0007669"/>
    <property type="project" value="InterPro"/>
</dbReference>
<dbReference type="Gene3D" id="4.10.950.10">
    <property type="entry name" value="Ribosomal protein L2, domain 3"/>
    <property type="match status" value="1"/>
</dbReference>
<keyword evidence="3 7" id="KW-0694">RNA-binding</keyword>
<evidence type="ECO:0000259" key="9">
    <source>
        <dbReference type="SMART" id="SM01382"/>
    </source>
</evidence>
<dbReference type="KEGG" id="cbot:ATE48_18865"/>
<dbReference type="InterPro" id="IPR005880">
    <property type="entry name" value="Ribosomal_uL2_bac/org-type"/>
</dbReference>
<evidence type="ECO:0000256" key="1">
    <source>
        <dbReference type="ARBA" id="ARBA00005636"/>
    </source>
</evidence>
<sequence length="278" mass="30591">MALKTFRPTSPGRRQLVIVDRAELHKGKPVKALTEGLTKSGGRNNVGRVTAFRTGGGHKRTYRKIDFKRRKWGVEAKVERLEYDPNRTAWIALIKYTDGEVAYIIAPQRLKVGDTVVANERVDVKPGNAMPLKSIPVGTIVHNIELKPLKGAQMARSAGTYAQVVGRDAGFAQLRMASGEVRMVQDVCMATIGAVSNPDNMNEVWGKAGRTKWLGRKPSVRGVAMNPVDHPHGGGEGKTSGGRHPVTPWGKKTRGPKTRKTKPSDRLIIRRRHSKKVS</sequence>
<dbReference type="HAMAP" id="MF_01320_B">
    <property type="entry name" value="Ribosomal_uL2_B"/>
    <property type="match status" value="1"/>
</dbReference>
<dbReference type="SUPFAM" id="SSF50249">
    <property type="entry name" value="Nucleic acid-binding proteins"/>
    <property type="match status" value="1"/>
</dbReference>
<dbReference type="SUPFAM" id="SSF50104">
    <property type="entry name" value="Translation proteins SH3-like domain"/>
    <property type="match status" value="1"/>
</dbReference>
<dbReference type="InterPro" id="IPR008991">
    <property type="entry name" value="Translation_prot_SH3-like_sf"/>
</dbReference>
<dbReference type="FunFam" id="2.40.50.140:FF:000003">
    <property type="entry name" value="50S ribosomal protein L2"/>
    <property type="match status" value="1"/>
</dbReference>
<dbReference type="Pfam" id="PF00181">
    <property type="entry name" value="Ribosomal_L2_N"/>
    <property type="match status" value="1"/>
</dbReference>
<organism evidence="11 12">
    <name type="scientific">Candidatus Viadribacter manganicus</name>
    <dbReference type="NCBI Taxonomy" id="1759059"/>
    <lineage>
        <taxon>Bacteria</taxon>
        <taxon>Pseudomonadati</taxon>
        <taxon>Pseudomonadota</taxon>
        <taxon>Alphaproteobacteria</taxon>
        <taxon>Hyphomonadales</taxon>
        <taxon>Hyphomonadaceae</taxon>
        <taxon>Candidatus Viadribacter</taxon>
    </lineage>
</organism>
<dbReference type="FunFam" id="2.30.30.30:FF:000001">
    <property type="entry name" value="50S ribosomal protein L2"/>
    <property type="match status" value="1"/>
</dbReference>
<keyword evidence="12" id="KW-1185">Reference proteome</keyword>
<dbReference type="Gene3D" id="2.40.50.140">
    <property type="entry name" value="Nucleic acid-binding proteins"/>
    <property type="match status" value="1"/>
</dbReference>
<dbReference type="PROSITE" id="PS00467">
    <property type="entry name" value="RIBOSOMAL_L2"/>
    <property type="match status" value="1"/>
</dbReference>
<dbReference type="RefSeq" id="WP_066774286.1">
    <property type="nucleotide sequence ID" value="NZ_CP013244.1"/>
</dbReference>
<dbReference type="Proteomes" id="UP000092498">
    <property type="component" value="Chromosome"/>
</dbReference>
<dbReference type="InterPro" id="IPR014722">
    <property type="entry name" value="Rib_uL2_dom2"/>
</dbReference>